<evidence type="ECO:0000313" key="4">
    <source>
        <dbReference type="Proteomes" id="UP001652432"/>
    </source>
</evidence>
<dbReference type="SUPFAM" id="SSF53850">
    <property type="entry name" value="Periplasmic binding protein-like II"/>
    <property type="match status" value="1"/>
</dbReference>
<dbReference type="Gene3D" id="3.40.190.10">
    <property type="entry name" value="Periplasmic binding protein-like II"/>
    <property type="match status" value="2"/>
</dbReference>
<organism evidence="3 4">
    <name type="scientific">Suilimivivens aceti</name>
    <dbReference type="NCBI Taxonomy" id="2981774"/>
    <lineage>
        <taxon>Bacteria</taxon>
        <taxon>Bacillati</taxon>
        <taxon>Bacillota</taxon>
        <taxon>Clostridia</taxon>
        <taxon>Lachnospirales</taxon>
        <taxon>Lachnospiraceae</taxon>
        <taxon>Suilimivivens</taxon>
    </lineage>
</organism>
<comment type="caution">
    <text evidence="3">The sequence shown here is derived from an EMBL/GenBank/DDBJ whole genome shotgun (WGS) entry which is preliminary data.</text>
</comment>
<dbReference type="Proteomes" id="UP001652432">
    <property type="component" value="Unassembled WGS sequence"/>
</dbReference>
<protein>
    <submittedName>
        <fullName evidence="3">ABC transporter substrate-binding protein</fullName>
    </submittedName>
</protein>
<dbReference type="EMBL" id="JAOQKJ010000007">
    <property type="protein sequence ID" value="MCU6744735.1"/>
    <property type="molecule type" value="Genomic_DNA"/>
</dbReference>
<dbReference type="PANTHER" id="PTHR43649:SF12">
    <property type="entry name" value="DIACETYLCHITOBIOSE BINDING PROTEIN DASA"/>
    <property type="match status" value="1"/>
</dbReference>
<feature type="chain" id="PRO_5046035310" evidence="2">
    <location>
        <begin position="21"/>
        <end position="457"/>
    </location>
</feature>
<dbReference type="InterPro" id="IPR006059">
    <property type="entry name" value="SBP"/>
</dbReference>
<accession>A0ABT2T397</accession>
<feature type="compositionally biased region" description="Polar residues" evidence="1">
    <location>
        <begin position="29"/>
        <end position="41"/>
    </location>
</feature>
<feature type="signal peptide" evidence="2">
    <location>
        <begin position="1"/>
        <end position="20"/>
    </location>
</feature>
<proteinExistence type="predicted"/>
<dbReference type="PANTHER" id="PTHR43649">
    <property type="entry name" value="ARABINOSE-BINDING PROTEIN-RELATED"/>
    <property type="match status" value="1"/>
</dbReference>
<reference evidence="3 4" key="1">
    <citation type="journal article" date="2021" name="ISME Commun">
        <title>Automated analysis of genomic sequences facilitates high-throughput and comprehensive description of bacteria.</title>
        <authorList>
            <person name="Hitch T.C.A."/>
        </authorList>
    </citation>
    <scope>NUCLEOTIDE SEQUENCE [LARGE SCALE GENOMIC DNA]</scope>
    <source>
        <strain evidence="3 4">Sanger_18</strain>
    </source>
</reference>
<sequence>MKKKLLALIMTACMVTTMFTACGKADSSAASETEGQNTAESNTDEGNTESGEKETIEFWDMIWGSDADAYEATVREICEQVGEEIGANVEVRFLPWDNFTQVYLTAVASGTAPDVGTTGTTLPSQVHMMGGTMNLNSILEDWKAENNPILEAIPQAAFDVQTFDGELVAMPFDIQPECITYNEAIFKECGITEEPTTFDEFLDVCRTIKEKRPDIIPFVAAAGDHEVHTLFTYFCMLNGTNVVTEDLKPNVSSPEVLHVCELLKTMYDEGLIAESAASMTSGERDSTYVSGNAAMIFRHNLDSSVATINKEVWDNSRVMGLLKGPDTDTPVSMTYFEPILAFNNDHPELTKAFIKSYMEHYKQIYVTGSRGTLPTRSDWYSDEVFNTPIYNDLTEKCLPSMQFPTWPVKGYYSAYNQVEGELLLQSITQEILMGNDDLEGLAKQTDEKIQKALDEAK</sequence>
<dbReference type="InterPro" id="IPR050490">
    <property type="entry name" value="Bact_solute-bd_prot1"/>
</dbReference>
<keyword evidence="2" id="KW-0732">Signal</keyword>
<keyword evidence="4" id="KW-1185">Reference proteome</keyword>
<dbReference type="RefSeq" id="WP_262574825.1">
    <property type="nucleotide sequence ID" value="NZ_JAOQKJ010000007.1"/>
</dbReference>
<evidence type="ECO:0000313" key="3">
    <source>
        <dbReference type="EMBL" id="MCU6744735.1"/>
    </source>
</evidence>
<dbReference type="Pfam" id="PF13416">
    <property type="entry name" value="SBP_bac_8"/>
    <property type="match status" value="1"/>
</dbReference>
<gene>
    <name evidence="3" type="ORF">OCV77_09530</name>
</gene>
<evidence type="ECO:0000256" key="2">
    <source>
        <dbReference type="SAM" id="SignalP"/>
    </source>
</evidence>
<evidence type="ECO:0000256" key="1">
    <source>
        <dbReference type="SAM" id="MobiDB-lite"/>
    </source>
</evidence>
<name>A0ABT2T397_9FIRM</name>
<dbReference type="PROSITE" id="PS51257">
    <property type="entry name" value="PROKAR_LIPOPROTEIN"/>
    <property type="match status" value="1"/>
</dbReference>
<feature type="region of interest" description="Disordered" evidence="1">
    <location>
        <begin position="29"/>
        <end position="52"/>
    </location>
</feature>